<organism evidence="1 2">
    <name type="scientific">Rhamnella rubrinervis</name>
    <dbReference type="NCBI Taxonomy" id="2594499"/>
    <lineage>
        <taxon>Eukaryota</taxon>
        <taxon>Viridiplantae</taxon>
        <taxon>Streptophyta</taxon>
        <taxon>Embryophyta</taxon>
        <taxon>Tracheophyta</taxon>
        <taxon>Spermatophyta</taxon>
        <taxon>Magnoliopsida</taxon>
        <taxon>eudicotyledons</taxon>
        <taxon>Gunneridae</taxon>
        <taxon>Pentapetalae</taxon>
        <taxon>rosids</taxon>
        <taxon>fabids</taxon>
        <taxon>Rosales</taxon>
        <taxon>Rhamnaceae</taxon>
        <taxon>rhamnoid group</taxon>
        <taxon>Rhamneae</taxon>
        <taxon>Rhamnella</taxon>
    </lineage>
</organism>
<dbReference type="EMBL" id="VOIH02000001">
    <property type="protein sequence ID" value="KAF3457250.1"/>
    <property type="molecule type" value="Genomic_DNA"/>
</dbReference>
<dbReference type="Proteomes" id="UP000796880">
    <property type="component" value="Unassembled WGS sequence"/>
</dbReference>
<name>A0A8K0MTP4_9ROSA</name>
<dbReference type="AlphaFoldDB" id="A0A8K0MTP4"/>
<evidence type="ECO:0000313" key="1">
    <source>
        <dbReference type="EMBL" id="KAF3457250.1"/>
    </source>
</evidence>
<dbReference type="OrthoDB" id="1935686at2759"/>
<comment type="caution">
    <text evidence="1">The sequence shown here is derived from an EMBL/GenBank/DDBJ whole genome shotgun (WGS) entry which is preliminary data.</text>
</comment>
<gene>
    <name evidence="1" type="ORF">FNV43_RR01907</name>
</gene>
<evidence type="ECO:0000313" key="2">
    <source>
        <dbReference type="Proteomes" id="UP000796880"/>
    </source>
</evidence>
<keyword evidence="2" id="KW-1185">Reference proteome</keyword>
<accession>A0A8K0MTP4</accession>
<proteinExistence type="predicted"/>
<protein>
    <submittedName>
        <fullName evidence="1">Uncharacterized protein</fullName>
    </submittedName>
</protein>
<sequence>MIGELIDRSLTQVTSKRSYGGVKWCRVHDLLQDLCRKVSAKDMFLEIHSDTDPSESSVLRARRLSIQDSICKLQLLEVFDMGSSSSETTLLPKGIWRMNHLRY</sequence>
<reference evidence="1" key="1">
    <citation type="submission" date="2020-03" db="EMBL/GenBank/DDBJ databases">
        <title>A high-quality chromosome-level genome assembly of a woody plant with both climbing and erect habits, Rhamnella rubrinervis.</title>
        <authorList>
            <person name="Lu Z."/>
            <person name="Yang Y."/>
            <person name="Zhu X."/>
            <person name="Sun Y."/>
        </authorList>
    </citation>
    <scope>NUCLEOTIDE SEQUENCE</scope>
    <source>
        <strain evidence="1">BYM</strain>
        <tissue evidence="1">Leaf</tissue>
    </source>
</reference>